<gene>
    <name evidence="3" type="ORF">CLV40_105136</name>
</gene>
<evidence type="ECO:0000256" key="1">
    <source>
        <dbReference type="SAM" id="MobiDB-lite"/>
    </source>
</evidence>
<evidence type="ECO:0000313" key="4">
    <source>
        <dbReference type="Proteomes" id="UP000239203"/>
    </source>
</evidence>
<evidence type="ECO:0000259" key="2">
    <source>
        <dbReference type="SMART" id="SM00460"/>
    </source>
</evidence>
<dbReference type="SMART" id="SM00460">
    <property type="entry name" value="TGc"/>
    <property type="match status" value="1"/>
</dbReference>
<reference evidence="3 4" key="1">
    <citation type="submission" date="2018-02" db="EMBL/GenBank/DDBJ databases">
        <title>Genomic Encyclopedia of Archaeal and Bacterial Type Strains, Phase II (KMG-II): from individual species to whole genera.</title>
        <authorList>
            <person name="Goeker M."/>
        </authorList>
    </citation>
    <scope>NUCLEOTIDE SEQUENCE [LARGE SCALE GENOMIC DNA]</scope>
    <source>
        <strain evidence="3 4">YU 961-1</strain>
    </source>
</reference>
<dbReference type="EMBL" id="PTIX01000005">
    <property type="protein sequence ID" value="PPK68413.1"/>
    <property type="molecule type" value="Genomic_DNA"/>
</dbReference>
<dbReference type="OrthoDB" id="4697328at2"/>
<accession>A0A2S6GTA7</accession>
<dbReference type="AlphaFoldDB" id="A0A2S6GTA7"/>
<dbReference type="Proteomes" id="UP000239203">
    <property type="component" value="Unassembled WGS sequence"/>
</dbReference>
<organism evidence="3 4">
    <name type="scientific">Actinokineospora auranticolor</name>
    <dbReference type="NCBI Taxonomy" id="155976"/>
    <lineage>
        <taxon>Bacteria</taxon>
        <taxon>Bacillati</taxon>
        <taxon>Actinomycetota</taxon>
        <taxon>Actinomycetes</taxon>
        <taxon>Pseudonocardiales</taxon>
        <taxon>Pseudonocardiaceae</taxon>
        <taxon>Actinokineospora</taxon>
    </lineage>
</organism>
<dbReference type="InterPro" id="IPR038765">
    <property type="entry name" value="Papain-like_cys_pep_sf"/>
</dbReference>
<feature type="compositionally biased region" description="Low complexity" evidence="1">
    <location>
        <begin position="210"/>
        <end position="219"/>
    </location>
</feature>
<evidence type="ECO:0000313" key="3">
    <source>
        <dbReference type="EMBL" id="PPK68413.1"/>
    </source>
</evidence>
<sequence length="235" mass="25553">MTACPGPGSLAATEFLDHGAPGVRHFAAQALEGVPDTDRDRAVALYYAVRDGIRYEVYGADLSRAGLRASSVVEARSGMCLHKSVLYAAALRSVGVPARLVLTDVRNHLASDRLRELAGGDVFTYHCLTSAHLDGRWLRATPVFNRTLCRLYRLDPLEFDGTADSVHHPHDRSGRRHMEFLREHGEFDDLPHARVVAGLRAAHPRLFDGPTTPTTDTLTAGSLVAEATDPPGAPR</sequence>
<dbReference type="PANTHER" id="PTHR33490">
    <property type="entry name" value="BLR5614 PROTEIN-RELATED"/>
    <property type="match status" value="1"/>
</dbReference>
<dbReference type="InterPro" id="IPR002931">
    <property type="entry name" value="Transglutaminase-like"/>
</dbReference>
<feature type="region of interest" description="Disordered" evidence="1">
    <location>
        <begin position="206"/>
        <end position="235"/>
    </location>
</feature>
<protein>
    <submittedName>
        <fullName evidence="3">Transglutaminase superfamily protein</fullName>
    </submittedName>
</protein>
<proteinExistence type="predicted"/>
<comment type="caution">
    <text evidence="3">The sequence shown here is derived from an EMBL/GenBank/DDBJ whole genome shotgun (WGS) entry which is preliminary data.</text>
</comment>
<name>A0A2S6GTA7_9PSEU</name>
<dbReference type="SUPFAM" id="SSF54001">
    <property type="entry name" value="Cysteine proteinases"/>
    <property type="match status" value="1"/>
</dbReference>
<feature type="domain" description="Transglutaminase-like" evidence="2">
    <location>
        <begin position="72"/>
        <end position="144"/>
    </location>
</feature>
<dbReference type="PANTHER" id="PTHR33490:SF3">
    <property type="entry name" value="CONSERVED INTEGRAL MEMBRANE PROTEIN"/>
    <property type="match status" value="1"/>
</dbReference>
<dbReference type="Pfam" id="PF01841">
    <property type="entry name" value="Transglut_core"/>
    <property type="match status" value="1"/>
</dbReference>
<dbReference type="Gene3D" id="3.10.620.30">
    <property type="match status" value="1"/>
</dbReference>
<keyword evidence="4" id="KW-1185">Reference proteome</keyword>
<dbReference type="RefSeq" id="WP_104478896.1">
    <property type="nucleotide sequence ID" value="NZ_CP154825.1"/>
</dbReference>